<keyword evidence="3" id="KW-0808">Transferase</keyword>
<dbReference type="Gene3D" id="3.40.718.10">
    <property type="entry name" value="Isopropylmalate Dehydrogenase"/>
    <property type="match status" value="1"/>
</dbReference>
<accession>A0ABU2CZU0</accession>
<evidence type="ECO:0000256" key="2">
    <source>
        <dbReference type="ARBA" id="ARBA00022603"/>
    </source>
</evidence>
<comment type="similarity">
    <text evidence="1">Belongs to the MtxX family.</text>
</comment>
<dbReference type="Proteomes" id="UP001246244">
    <property type="component" value="Unassembled WGS sequence"/>
</dbReference>
<proteinExistence type="inferred from homology"/>
<keyword evidence="5" id="KW-1185">Reference proteome</keyword>
<evidence type="ECO:0000256" key="3">
    <source>
        <dbReference type="ARBA" id="ARBA00022679"/>
    </source>
</evidence>
<dbReference type="RefSeq" id="WP_310575283.1">
    <property type="nucleotide sequence ID" value="NZ_JAVKPK010000016.1"/>
</dbReference>
<evidence type="ECO:0000313" key="5">
    <source>
        <dbReference type="Proteomes" id="UP001246244"/>
    </source>
</evidence>
<evidence type="ECO:0000256" key="1">
    <source>
        <dbReference type="ARBA" id="ARBA00009125"/>
    </source>
</evidence>
<dbReference type="EMBL" id="JAVKPK010000016">
    <property type="protein sequence ID" value="MDR7665257.1"/>
    <property type="molecule type" value="Genomic_DNA"/>
</dbReference>
<organism evidence="4 5">
    <name type="scientific">Methanosarcina baikalica</name>
    <dbReference type="NCBI Taxonomy" id="3073890"/>
    <lineage>
        <taxon>Archaea</taxon>
        <taxon>Methanobacteriati</taxon>
        <taxon>Methanobacteriota</taxon>
        <taxon>Stenosarchaea group</taxon>
        <taxon>Methanomicrobia</taxon>
        <taxon>Methanosarcinales</taxon>
        <taxon>Methanosarcinaceae</taxon>
        <taxon>Methanosarcina</taxon>
    </lineage>
</organism>
<name>A0ABU2CZU0_9EURY</name>
<sequence>MEKNSMYSLLEAIEIRARANRARVAMGIREPTPKILESAWKAQELGYAHVVLVGSKEEIDEIGTELEVMDTDDPEKTLVELLISRKVDAAIRGTAKASGALFHLKEALGKKRICRLALLLTVDGTPFFLAPVGIDEGNSIADKLRMITLGAEYIRRFGIEPAVGVLSGGRIGDIGRDRRVDRTLADGEFVTGRAVELGINAKHHTILIEDAIKESNFIVAPDGISGNLIFRTIAFLGGGDGLGAPVLMDDYVFVDTSRVGGHFTKAIMLASALSHLNKERKEVIH</sequence>
<dbReference type="NCBIfam" id="TIGR03270">
    <property type="entry name" value="methan_mark_4"/>
    <property type="match status" value="1"/>
</dbReference>
<comment type="caution">
    <text evidence="4">The sequence shown here is derived from an EMBL/GenBank/DDBJ whole genome shotgun (WGS) entry which is preliminary data.</text>
</comment>
<dbReference type="PIRSF" id="PIRSF019709">
    <property type="entry name" value="Methyltransf_MtxX"/>
    <property type="match status" value="1"/>
</dbReference>
<keyword evidence="2" id="KW-0489">Methyltransferase</keyword>
<protein>
    <submittedName>
        <fullName evidence="4">Methanogenesis marker protein Mmp4/MtxX</fullName>
    </submittedName>
</protein>
<gene>
    <name evidence="4" type="primary">mtxX</name>
    <name evidence="4" type="ORF">RG963_05555</name>
</gene>
<evidence type="ECO:0000313" key="4">
    <source>
        <dbReference type="EMBL" id="MDR7665257.1"/>
    </source>
</evidence>
<reference evidence="5" key="1">
    <citation type="submission" date="2023-07" db="EMBL/GenBank/DDBJ databases">
        <title>Whole-genome sequencing of a new Methanosarcina sp. Z-7115.</title>
        <authorList>
            <person name="Zhilina T.N."/>
            <person name="Merkel A.Y."/>
        </authorList>
    </citation>
    <scope>NUCLEOTIDE SEQUENCE [LARGE SCALE GENOMIC DNA]</scope>
    <source>
        <strain evidence="5">Z-7115</strain>
    </source>
</reference>
<dbReference type="InterPro" id="IPR016764">
    <property type="entry name" value="MeTrfase_MtxX_xsu"/>
</dbReference>
<dbReference type="SUPFAM" id="SSF53659">
    <property type="entry name" value="Isocitrate/Isopropylmalate dehydrogenase-like"/>
    <property type="match status" value="1"/>
</dbReference>